<accession>A0ABU5XPU9</accession>
<dbReference type="InterPro" id="IPR006091">
    <property type="entry name" value="Acyl-CoA_Oxase/DH_mid-dom"/>
</dbReference>
<dbReference type="InterPro" id="IPR009075">
    <property type="entry name" value="AcylCo_DH/oxidase_C"/>
</dbReference>
<dbReference type="Gene3D" id="2.40.110.10">
    <property type="entry name" value="Butyryl-CoA Dehydrogenase, subunit A, domain 2"/>
    <property type="match status" value="1"/>
</dbReference>
<dbReference type="Gene3D" id="1.10.540.10">
    <property type="entry name" value="Acyl-CoA dehydrogenase/oxidase, N-terminal domain"/>
    <property type="match status" value="1"/>
</dbReference>
<evidence type="ECO:0000259" key="6">
    <source>
        <dbReference type="Pfam" id="PF00441"/>
    </source>
</evidence>
<dbReference type="InterPro" id="IPR037069">
    <property type="entry name" value="AcylCoA_DH/ox_N_sf"/>
</dbReference>
<dbReference type="EMBL" id="JAYJJU010000001">
    <property type="protein sequence ID" value="MEB3030002.1"/>
    <property type="molecule type" value="Genomic_DNA"/>
</dbReference>
<feature type="domain" description="Acyl-CoA oxidase/dehydrogenase middle" evidence="7">
    <location>
        <begin position="122"/>
        <end position="214"/>
    </location>
</feature>
<evidence type="ECO:0000256" key="4">
    <source>
        <dbReference type="ARBA" id="ARBA00022827"/>
    </source>
</evidence>
<feature type="domain" description="Acyl-CoA dehydrogenase/oxidase C-terminal" evidence="6">
    <location>
        <begin position="228"/>
        <end position="376"/>
    </location>
</feature>
<keyword evidence="5" id="KW-0560">Oxidoreductase</keyword>
<dbReference type="PANTHER" id="PTHR43884">
    <property type="entry name" value="ACYL-COA DEHYDROGENASE"/>
    <property type="match status" value="1"/>
</dbReference>
<dbReference type="Pfam" id="PF02771">
    <property type="entry name" value="Acyl-CoA_dh_N"/>
    <property type="match status" value="1"/>
</dbReference>
<evidence type="ECO:0000256" key="1">
    <source>
        <dbReference type="ARBA" id="ARBA00001974"/>
    </source>
</evidence>
<organism evidence="9 10">
    <name type="scientific">[Mycobacterium] nativiensis</name>
    <dbReference type="NCBI Taxonomy" id="2855503"/>
    <lineage>
        <taxon>Bacteria</taxon>
        <taxon>Bacillati</taxon>
        <taxon>Actinomycetota</taxon>
        <taxon>Actinomycetes</taxon>
        <taxon>Mycobacteriales</taxon>
        <taxon>Mycobacteriaceae</taxon>
        <taxon>Mycolicibacter</taxon>
    </lineage>
</organism>
<dbReference type="RefSeq" id="WP_224973265.1">
    <property type="nucleotide sequence ID" value="NZ_JAYJJU010000001.1"/>
</dbReference>
<evidence type="ECO:0000313" key="9">
    <source>
        <dbReference type="EMBL" id="MEB3030002.1"/>
    </source>
</evidence>
<dbReference type="InterPro" id="IPR046373">
    <property type="entry name" value="Acyl-CoA_Oxase/DH_mid-dom_sf"/>
</dbReference>
<dbReference type="Gene3D" id="1.20.140.10">
    <property type="entry name" value="Butyryl-CoA Dehydrogenase, subunit A, domain 3"/>
    <property type="match status" value="1"/>
</dbReference>
<name>A0ABU5XPU9_9MYCO</name>
<evidence type="ECO:0000313" key="10">
    <source>
        <dbReference type="Proteomes" id="UP001298593"/>
    </source>
</evidence>
<keyword evidence="3 5" id="KW-0285">Flavoprotein</keyword>
<evidence type="ECO:0000256" key="5">
    <source>
        <dbReference type="RuleBase" id="RU362125"/>
    </source>
</evidence>
<reference evidence="9 10" key="1">
    <citation type="submission" date="2023-12" db="EMBL/GenBank/DDBJ databases">
        <title>Description of new species of Mycobacterium terrae complex isolated from sewage at the Sao Paulo Zoological Park Foundation in Brazil.</title>
        <authorList>
            <person name="Romagnoli C.L."/>
            <person name="Conceicao E.C."/>
            <person name="Machado E."/>
            <person name="Barreto L.B.P.F."/>
            <person name="Sharma A."/>
            <person name="Silva N.M."/>
            <person name="Marques L.E."/>
            <person name="Juliana M.A."/>
            <person name="Lourenco M.C.S."/>
            <person name="Digiampietri L.A."/>
            <person name="Suffys P.N."/>
            <person name="Viana-Niero C."/>
        </authorList>
    </citation>
    <scope>NUCLEOTIDE SEQUENCE [LARGE SCALE GENOMIC DNA]</scope>
    <source>
        <strain evidence="9 10">MYC340</strain>
    </source>
</reference>
<evidence type="ECO:0000256" key="2">
    <source>
        <dbReference type="ARBA" id="ARBA00009347"/>
    </source>
</evidence>
<dbReference type="Proteomes" id="UP001298593">
    <property type="component" value="Unassembled WGS sequence"/>
</dbReference>
<dbReference type="InterPro" id="IPR036250">
    <property type="entry name" value="AcylCo_DH-like_C"/>
</dbReference>
<dbReference type="SUPFAM" id="SSF47203">
    <property type="entry name" value="Acyl-CoA dehydrogenase C-terminal domain-like"/>
    <property type="match status" value="1"/>
</dbReference>
<keyword evidence="4 5" id="KW-0274">FAD</keyword>
<gene>
    <name evidence="9" type="ORF">KV113_00395</name>
</gene>
<comment type="caution">
    <text evidence="9">The sequence shown here is derived from an EMBL/GenBank/DDBJ whole genome shotgun (WGS) entry which is preliminary data.</text>
</comment>
<comment type="cofactor">
    <cofactor evidence="1 5">
        <name>FAD</name>
        <dbReference type="ChEBI" id="CHEBI:57692"/>
    </cofactor>
</comment>
<sequence length="379" mass="40919">MTAFVLGEDHLVFRDNIRKFAREKFIPGQLQRAASIEYPRTELRELAAAGLTALAVPEELGGQGADLLALGLAAEEIGYACSTMACAFFFVNVQTSFFATHAPVAVRNNWLPKLISGEAIGCTALTEPDTGSDASALTCRADRVEGGWKLYGEKSSITQAPHADVAIVIAQTDPGKRAKGIGAFVVTLDDPTIARQAFEDPGCKPIGRGALTFDGTFVPDAYVMFEPGSGFHGIMREFDLTRALIGLMVIGTAQRALDMTVEYTKQRTTFGRPLAVNQGVQFPLAEHSTYVTAVRALAYQTLGLRMAGQPHTAQAAMLKWWAPQVALAAVNDCVVLHGHVGWSEEMPLQAMLRDVSGYQIGDGTPQIQKMIIARDLYAR</sequence>
<evidence type="ECO:0000259" key="8">
    <source>
        <dbReference type="Pfam" id="PF02771"/>
    </source>
</evidence>
<comment type="similarity">
    <text evidence="2 5">Belongs to the acyl-CoA dehydrogenase family.</text>
</comment>
<dbReference type="PANTHER" id="PTHR43884:SF12">
    <property type="entry name" value="ISOVALERYL-COA DEHYDROGENASE, MITOCHONDRIAL-RELATED"/>
    <property type="match status" value="1"/>
</dbReference>
<evidence type="ECO:0000256" key="3">
    <source>
        <dbReference type="ARBA" id="ARBA00022630"/>
    </source>
</evidence>
<dbReference type="PIRSF" id="PIRSF016578">
    <property type="entry name" value="HsaA"/>
    <property type="match status" value="1"/>
</dbReference>
<dbReference type="SUPFAM" id="SSF56645">
    <property type="entry name" value="Acyl-CoA dehydrogenase NM domain-like"/>
    <property type="match status" value="1"/>
</dbReference>
<proteinExistence type="inferred from homology"/>
<feature type="domain" description="Acyl-CoA dehydrogenase/oxidase N-terminal" evidence="8">
    <location>
        <begin position="8"/>
        <end position="118"/>
    </location>
</feature>
<protein>
    <submittedName>
        <fullName evidence="9">Acyl-CoA dehydrogenase family protein</fullName>
    </submittedName>
</protein>
<evidence type="ECO:0000259" key="7">
    <source>
        <dbReference type="Pfam" id="PF02770"/>
    </source>
</evidence>
<dbReference type="Pfam" id="PF02770">
    <property type="entry name" value="Acyl-CoA_dh_M"/>
    <property type="match status" value="1"/>
</dbReference>
<keyword evidence="10" id="KW-1185">Reference proteome</keyword>
<dbReference type="Pfam" id="PF00441">
    <property type="entry name" value="Acyl-CoA_dh_1"/>
    <property type="match status" value="1"/>
</dbReference>
<dbReference type="InterPro" id="IPR013786">
    <property type="entry name" value="AcylCoA_DH/ox_N"/>
</dbReference>
<dbReference type="InterPro" id="IPR009100">
    <property type="entry name" value="AcylCoA_DH/oxidase_NM_dom_sf"/>
</dbReference>